<dbReference type="InterPro" id="IPR023296">
    <property type="entry name" value="Glyco_hydro_beta-prop_sf"/>
</dbReference>
<proteinExistence type="predicted"/>
<reference evidence="1 2" key="1">
    <citation type="journal article" date="2018" name="ISME J.">
        <title>A methanotrophic archaeon couples anaerobic oxidation of methane to Fe(III) reduction.</title>
        <authorList>
            <person name="Cai C."/>
            <person name="Leu A.O."/>
            <person name="Xie G.J."/>
            <person name="Guo J."/>
            <person name="Feng Y."/>
            <person name="Zhao J.X."/>
            <person name="Tyson G.W."/>
            <person name="Yuan Z."/>
            <person name="Hu S."/>
        </authorList>
    </citation>
    <scope>NUCLEOTIDE SEQUENCE [LARGE SCALE GENOMIC DNA]</scope>
    <source>
        <strain evidence="1">FeB_12</strain>
    </source>
</reference>
<dbReference type="SUPFAM" id="SSF75005">
    <property type="entry name" value="Arabinanase/levansucrase/invertase"/>
    <property type="match status" value="1"/>
</dbReference>
<name>A0A855X538_9BACT</name>
<comment type="caution">
    <text evidence="1">The sequence shown here is derived from an EMBL/GenBank/DDBJ whole genome shotgun (WGS) entry which is preliminary data.</text>
</comment>
<evidence type="ECO:0000313" key="1">
    <source>
        <dbReference type="EMBL" id="PWB74485.1"/>
    </source>
</evidence>
<protein>
    <recommendedName>
        <fullName evidence="3">Glycosyl hydrolase family 32 N-terminal domain-containing protein</fullName>
    </recommendedName>
</protein>
<dbReference type="Proteomes" id="UP000250918">
    <property type="component" value="Unassembled WGS sequence"/>
</dbReference>
<accession>A0A855X538</accession>
<evidence type="ECO:0000313" key="2">
    <source>
        <dbReference type="Proteomes" id="UP000250918"/>
    </source>
</evidence>
<dbReference type="AlphaFoldDB" id="A0A855X538"/>
<evidence type="ECO:0008006" key="3">
    <source>
        <dbReference type="Google" id="ProtNLM"/>
    </source>
</evidence>
<organism evidence="1 2">
    <name type="scientific">candidate division GN15 bacterium</name>
    <dbReference type="NCBI Taxonomy" id="2072418"/>
    <lineage>
        <taxon>Bacteria</taxon>
        <taxon>candidate division GN15</taxon>
    </lineage>
</organism>
<sequence>MRVPRPPHSEDTISFLHPSAVYYPKRFCGYKYWVGFTLNNGIHTNEYPFIRCSNDLITWDSFPGAPSMLFYPLTDYPDSHGLIPAYWSDVFLFPGDGGKLWCGIRGWYDATGHVCLWVTSTSDGATWTKPVKIFEDSSGSQNNARWMSPCVFRDTSGAYRMWAVNADYYGRIVRLGAPSPDSGWAVIDTVKEHGAVGQYADFPAGTSTDTQYDDSIWTGKYCVWHLGLVEVDTEQTLVLLTARRDSISITGHAVLDRTGTLTGRPGNALFVGVMTDGGAGIKLRYDPLLLNNPVDRAFDWAYPYRACGWVEGVGQQMIVRMLYTGFDKSHYRVGLTSIQPGH</sequence>
<dbReference type="EMBL" id="PQAP01000031">
    <property type="protein sequence ID" value="PWB74485.1"/>
    <property type="molecule type" value="Genomic_DNA"/>
</dbReference>
<gene>
    <name evidence="1" type="ORF">C3F09_03905</name>
</gene>